<keyword evidence="7" id="KW-0804">Transcription</keyword>
<feature type="compositionally biased region" description="Polar residues" evidence="10">
    <location>
        <begin position="709"/>
        <end position="721"/>
    </location>
</feature>
<dbReference type="AlphaFoldDB" id="A0A5B7D113"/>
<evidence type="ECO:0000256" key="8">
    <source>
        <dbReference type="ARBA" id="ARBA00023242"/>
    </source>
</evidence>
<feature type="compositionally biased region" description="Polar residues" evidence="10">
    <location>
        <begin position="729"/>
        <end position="743"/>
    </location>
</feature>
<dbReference type="Proteomes" id="UP000324222">
    <property type="component" value="Unassembled WGS sequence"/>
</dbReference>
<dbReference type="PROSITE" id="PS50157">
    <property type="entry name" value="ZINC_FINGER_C2H2_2"/>
    <property type="match status" value="2"/>
</dbReference>
<protein>
    <submittedName>
        <fullName evidence="12">Zinc finger and BTB domain-containing protein 40</fullName>
    </submittedName>
</protein>
<dbReference type="GO" id="GO:0005634">
    <property type="term" value="C:nucleus"/>
    <property type="evidence" value="ECO:0007669"/>
    <property type="project" value="UniProtKB-SubCell"/>
</dbReference>
<evidence type="ECO:0000256" key="4">
    <source>
        <dbReference type="ARBA" id="ARBA00022771"/>
    </source>
</evidence>
<gene>
    <name evidence="12" type="primary">ZBTB40_2</name>
    <name evidence="12" type="ORF">E2C01_008518</name>
</gene>
<feature type="region of interest" description="Disordered" evidence="10">
    <location>
        <begin position="581"/>
        <end position="605"/>
    </location>
</feature>
<feature type="region of interest" description="Disordered" evidence="10">
    <location>
        <begin position="456"/>
        <end position="560"/>
    </location>
</feature>
<feature type="domain" description="C2H2-type" evidence="11">
    <location>
        <begin position="250"/>
        <end position="277"/>
    </location>
</feature>
<sequence length="805" mass="89955">MPGGRRKSRKPQKWEDFVADEEQLASLEKELEQEEEARKLSVEEMDGGDDSDGEAALKIVVEEEENIVKEEEEDPQEEELLEQVEETVDGKDAAKVENGEGEAVKGEKEETATPSIIGDCITCGIQLRDWPATHSHLRFHRLSHVPDCISKNNAHTKRINCQVCQRSCQTQEVLAYHAYTEHYVKLRQAKTCPFCCTTFSCLDEFLDHLDITNISFNFYSHCMDVIHGDRPNKRVVEPCPPKQQTRFRPFLCEMCDRRFVVYSEYKRHIHSHSKSRAYVCTHCGRSYCQKNTLIVHLYSYHNASANAEEVMPREDTSQRRCEACGRIGFANEELLVRHCVMRCPRRNNLQASFAVIIASIAKNQNTSFAETLRSPTMVTYLKLGLEAWQTPAFVRDYLGALQAAASSPSMNLSTTLDLTTSTASTTTTTTTTRKDSVEFTDIQLLAYLTQFEEKNREEREQMMQNLKTKSDSKWEEGKTLPPDDMEEEMEEGGGEESLLPFLCTTTSTPSSPPTTSCSPPLPYPTAAPQINHASLMQHLRRGSERRSTSEHAQGGGQGEAANSVDICLVTSTTNTQVTITPAGHHLTQDIRPPKETITPSEEAQPTYTQTVEGIRTCALGNPSDPKAHMVPLHERAMEAAGFTQQDMQRLEVEAQLLREAEPFYFEEYPSKGNKEDKNCLAAPPSPITLQRLTAEIDDMYEGGRKENDIISSPLSPDSTQNKMREENSLDSNASQAHTDSPSHSPHRKRAKVETETDSRTPPPKKWGGGGSGSGGSAFSSAGQESVPPKQLIDRLLREAQALAEG</sequence>
<feature type="compositionally biased region" description="Acidic residues" evidence="10">
    <location>
        <begin position="483"/>
        <end position="494"/>
    </location>
</feature>
<name>A0A5B7D113_PORTR</name>
<proteinExistence type="predicted"/>
<dbReference type="SMART" id="SM00355">
    <property type="entry name" value="ZnF_C2H2"/>
    <property type="match status" value="4"/>
</dbReference>
<dbReference type="GO" id="GO:0008270">
    <property type="term" value="F:zinc ion binding"/>
    <property type="evidence" value="ECO:0007669"/>
    <property type="project" value="UniProtKB-KW"/>
</dbReference>
<dbReference type="Gene3D" id="3.30.160.60">
    <property type="entry name" value="Classic Zinc Finger"/>
    <property type="match status" value="1"/>
</dbReference>
<keyword evidence="8" id="KW-0539">Nucleus</keyword>
<keyword evidence="6" id="KW-0805">Transcription regulation</keyword>
<evidence type="ECO:0000259" key="11">
    <source>
        <dbReference type="PROSITE" id="PS50157"/>
    </source>
</evidence>
<comment type="caution">
    <text evidence="12">The sequence shown here is derived from an EMBL/GenBank/DDBJ whole genome shotgun (WGS) entry which is preliminary data.</text>
</comment>
<dbReference type="OrthoDB" id="6352748at2759"/>
<keyword evidence="13" id="KW-1185">Reference proteome</keyword>
<feature type="domain" description="C2H2-type" evidence="11">
    <location>
        <begin position="278"/>
        <end position="306"/>
    </location>
</feature>
<dbReference type="PROSITE" id="PS00028">
    <property type="entry name" value="ZINC_FINGER_C2H2_1"/>
    <property type="match status" value="2"/>
</dbReference>
<evidence type="ECO:0000256" key="1">
    <source>
        <dbReference type="ARBA" id="ARBA00004123"/>
    </source>
</evidence>
<evidence type="ECO:0000256" key="5">
    <source>
        <dbReference type="ARBA" id="ARBA00022833"/>
    </source>
</evidence>
<dbReference type="SUPFAM" id="SSF57667">
    <property type="entry name" value="beta-beta-alpha zinc fingers"/>
    <property type="match status" value="1"/>
</dbReference>
<dbReference type="InterPro" id="IPR050636">
    <property type="entry name" value="C2H2-ZF_domain-containing"/>
</dbReference>
<organism evidence="12 13">
    <name type="scientific">Portunus trituberculatus</name>
    <name type="common">Swimming crab</name>
    <name type="synonym">Neptunus trituberculatus</name>
    <dbReference type="NCBI Taxonomy" id="210409"/>
    <lineage>
        <taxon>Eukaryota</taxon>
        <taxon>Metazoa</taxon>
        <taxon>Ecdysozoa</taxon>
        <taxon>Arthropoda</taxon>
        <taxon>Crustacea</taxon>
        <taxon>Multicrustacea</taxon>
        <taxon>Malacostraca</taxon>
        <taxon>Eumalacostraca</taxon>
        <taxon>Eucarida</taxon>
        <taxon>Decapoda</taxon>
        <taxon>Pleocyemata</taxon>
        <taxon>Brachyura</taxon>
        <taxon>Eubrachyura</taxon>
        <taxon>Portunoidea</taxon>
        <taxon>Portunidae</taxon>
        <taxon>Portuninae</taxon>
        <taxon>Portunus</taxon>
    </lineage>
</organism>
<dbReference type="InterPro" id="IPR013087">
    <property type="entry name" value="Znf_C2H2_type"/>
</dbReference>
<accession>A0A5B7D113</accession>
<feature type="compositionally biased region" description="Acidic residues" evidence="10">
    <location>
        <begin position="43"/>
        <end position="53"/>
    </location>
</feature>
<comment type="subcellular location">
    <subcellularLocation>
        <location evidence="1">Nucleus</location>
    </subcellularLocation>
</comment>
<dbReference type="InterPro" id="IPR036236">
    <property type="entry name" value="Znf_C2H2_sf"/>
</dbReference>
<reference evidence="12 13" key="1">
    <citation type="submission" date="2019-05" db="EMBL/GenBank/DDBJ databases">
        <title>Another draft genome of Portunus trituberculatus and its Hox gene families provides insights of decapod evolution.</title>
        <authorList>
            <person name="Jeong J.-H."/>
            <person name="Song I."/>
            <person name="Kim S."/>
            <person name="Choi T."/>
            <person name="Kim D."/>
            <person name="Ryu S."/>
            <person name="Kim W."/>
        </authorList>
    </citation>
    <scope>NUCLEOTIDE SEQUENCE [LARGE SCALE GENOMIC DNA]</scope>
    <source>
        <tissue evidence="12">Muscle</tissue>
    </source>
</reference>
<keyword evidence="4 9" id="KW-0863">Zinc-finger</keyword>
<feature type="compositionally biased region" description="Basic and acidic residues" evidence="10">
    <location>
        <begin position="468"/>
        <end position="478"/>
    </location>
</feature>
<evidence type="ECO:0000256" key="2">
    <source>
        <dbReference type="ARBA" id="ARBA00022723"/>
    </source>
</evidence>
<feature type="region of interest" description="Disordered" evidence="10">
    <location>
        <begin position="703"/>
        <end position="791"/>
    </location>
</feature>
<evidence type="ECO:0000313" key="12">
    <source>
        <dbReference type="EMBL" id="MPC15717.1"/>
    </source>
</evidence>
<feature type="compositionally biased region" description="Gly residues" evidence="10">
    <location>
        <begin position="766"/>
        <end position="775"/>
    </location>
</feature>
<dbReference type="EMBL" id="VSRR010000449">
    <property type="protein sequence ID" value="MPC15717.1"/>
    <property type="molecule type" value="Genomic_DNA"/>
</dbReference>
<evidence type="ECO:0000256" key="3">
    <source>
        <dbReference type="ARBA" id="ARBA00022737"/>
    </source>
</evidence>
<evidence type="ECO:0000313" key="13">
    <source>
        <dbReference type="Proteomes" id="UP000324222"/>
    </source>
</evidence>
<evidence type="ECO:0000256" key="7">
    <source>
        <dbReference type="ARBA" id="ARBA00023163"/>
    </source>
</evidence>
<feature type="region of interest" description="Disordered" evidence="10">
    <location>
        <begin position="29"/>
        <end position="55"/>
    </location>
</feature>
<dbReference type="PANTHER" id="PTHR47772">
    <property type="entry name" value="ZINC FINGER PROTEIN 200"/>
    <property type="match status" value="1"/>
</dbReference>
<keyword evidence="3" id="KW-0677">Repeat</keyword>
<evidence type="ECO:0000256" key="10">
    <source>
        <dbReference type="SAM" id="MobiDB-lite"/>
    </source>
</evidence>
<feature type="compositionally biased region" description="Low complexity" evidence="10">
    <location>
        <begin position="496"/>
        <end position="518"/>
    </location>
</feature>
<evidence type="ECO:0000256" key="9">
    <source>
        <dbReference type="PROSITE-ProRule" id="PRU00042"/>
    </source>
</evidence>
<keyword evidence="2" id="KW-0479">Metal-binding</keyword>
<evidence type="ECO:0000256" key="6">
    <source>
        <dbReference type="ARBA" id="ARBA00023015"/>
    </source>
</evidence>
<keyword evidence="5" id="KW-0862">Zinc</keyword>
<dbReference type="PANTHER" id="PTHR47772:SF1">
    <property type="entry name" value="ZINC FINGER PROTEIN 200"/>
    <property type="match status" value="1"/>
</dbReference>